<dbReference type="AlphaFoldDB" id="A0A9D4INC1"/>
<accession>A0A9D4INC1</accession>
<keyword evidence="2" id="KW-1185">Reference proteome</keyword>
<evidence type="ECO:0000313" key="2">
    <source>
        <dbReference type="Proteomes" id="UP000828390"/>
    </source>
</evidence>
<evidence type="ECO:0000313" key="1">
    <source>
        <dbReference type="EMBL" id="KAH3782061.1"/>
    </source>
</evidence>
<reference evidence="1" key="1">
    <citation type="journal article" date="2019" name="bioRxiv">
        <title>The Genome of the Zebra Mussel, Dreissena polymorpha: A Resource for Invasive Species Research.</title>
        <authorList>
            <person name="McCartney M.A."/>
            <person name="Auch B."/>
            <person name="Kono T."/>
            <person name="Mallez S."/>
            <person name="Zhang Y."/>
            <person name="Obille A."/>
            <person name="Becker A."/>
            <person name="Abrahante J.E."/>
            <person name="Garbe J."/>
            <person name="Badalamenti J.P."/>
            <person name="Herman A."/>
            <person name="Mangelson H."/>
            <person name="Liachko I."/>
            <person name="Sullivan S."/>
            <person name="Sone E.D."/>
            <person name="Koren S."/>
            <person name="Silverstein K.A.T."/>
            <person name="Beckman K.B."/>
            <person name="Gohl D.M."/>
        </authorList>
    </citation>
    <scope>NUCLEOTIDE SEQUENCE</scope>
    <source>
        <strain evidence="1">Duluth1</strain>
        <tissue evidence="1">Whole animal</tissue>
    </source>
</reference>
<name>A0A9D4INC1_DREPO</name>
<protein>
    <submittedName>
        <fullName evidence="1">Uncharacterized protein</fullName>
    </submittedName>
</protein>
<gene>
    <name evidence="1" type="ORF">DPMN_159972</name>
</gene>
<reference evidence="1" key="2">
    <citation type="submission" date="2020-11" db="EMBL/GenBank/DDBJ databases">
        <authorList>
            <person name="McCartney M.A."/>
            <person name="Auch B."/>
            <person name="Kono T."/>
            <person name="Mallez S."/>
            <person name="Becker A."/>
            <person name="Gohl D.M."/>
            <person name="Silverstein K.A.T."/>
            <person name="Koren S."/>
            <person name="Bechman K.B."/>
            <person name="Herman A."/>
            <person name="Abrahante J.E."/>
            <person name="Garbe J."/>
        </authorList>
    </citation>
    <scope>NUCLEOTIDE SEQUENCE</scope>
    <source>
        <strain evidence="1">Duluth1</strain>
        <tissue evidence="1">Whole animal</tissue>
    </source>
</reference>
<dbReference type="Proteomes" id="UP000828390">
    <property type="component" value="Unassembled WGS sequence"/>
</dbReference>
<organism evidence="1 2">
    <name type="scientific">Dreissena polymorpha</name>
    <name type="common">Zebra mussel</name>
    <name type="synonym">Mytilus polymorpha</name>
    <dbReference type="NCBI Taxonomy" id="45954"/>
    <lineage>
        <taxon>Eukaryota</taxon>
        <taxon>Metazoa</taxon>
        <taxon>Spiralia</taxon>
        <taxon>Lophotrochozoa</taxon>
        <taxon>Mollusca</taxon>
        <taxon>Bivalvia</taxon>
        <taxon>Autobranchia</taxon>
        <taxon>Heteroconchia</taxon>
        <taxon>Euheterodonta</taxon>
        <taxon>Imparidentia</taxon>
        <taxon>Neoheterodontei</taxon>
        <taxon>Myida</taxon>
        <taxon>Dreissenoidea</taxon>
        <taxon>Dreissenidae</taxon>
        <taxon>Dreissena</taxon>
    </lineage>
</organism>
<comment type="caution">
    <text evidence="1">The sequence shown here is derived from an EMBL/GenBank/DDBJ whole genome shotgun (WGS) entry which is preliminary data.</text>
</comment>
<dbReference type="EMBL" id="JAIWYP010000008">
    <property type="protein sequence ID" value="KAH3782061.1"/>
    <property type="molecule type" value="Genomic_DNA"/>
</dbReference>
<proteinExistence type="predicted"/>
<sequence>MLAALKDLSFACLNSQGHSHLFTILFGLSAMISLQILGKSRESGPNMDLSKGHATGLYGVETLRDRNVYETKCPVGM</sequence>